<dbReference type="Gene3D" id="3.40.50.300">
    <property type="entry name" value="P-loop containing nucleotide triphosphate hydrolases"/>
    <property type="match status" value="1"/>
</dbReference>
<evidence type="ECO:0000256" key="3">
    <source>
        <dbReference type="ARBA" id="ARBA00022840"/>
    </source>
</evidence>
<dbReference type="STRING" id="3641.A0A061F348"/>
<proteinExistence type="predicted"/>
<dbReference type="InterPro" id="IPR050747">
    <property type="entry name" value="Mitochondrial_chaperone_BCS1"/>
</dbReference>
<feature type="compositionally biased region" description="Basic and acidic residues" evidence="5">
    <location>
        <begin position="274"/>
        <end position="283"/>
    </location>
</feature>
<dbReference type="AlphaFoldDB" id="A0A061F348"/>
<dbReference type="SUPFAM" id="SSF52540">
    <property type="entry name" value="P-loop containing nucleoside triphosphate hydrolases"/>
    <property type="match status" value="1"/>
</dbReference>
<evidence type="ECO:0000256" key="5">
    <source>
        <dbReference type="SAM" id="MobiDB-lite"/>
    </source>
</evidence>
<dbReference type="GO" id="GO:0005524">
    <property type="term" value="F:ATP binding"/>
    <property type="evidence" value="ECO:0007669"/>
    <property type="project" value="UniProtKB-KW"/>
</dbReference>
<feature type="region of interest" description="Disordered" evidence="5">
    <location>
        <begin position="274"/>
        <end position="305"/>
    </location>
</feature>
<dbReference type="Gramene" id="EOY11476">
    <property type="protein sequence ID" value="EOY11476"/>
    <property type="gene ID" value="TCM_026637"/>
</dbReference>
<dbReference type="Pfam" id="PF00004">
    <property type="entry name" value="AAA"/>
    <property type="match status" value="1"/>
</dbReference>
<dbReference type="eggNOG" id="KOG0743">
    <property type="taxonomic scope" value="Eukaryota"/>
</dbReference>
<dbReference type="Pfam" id="PF25568">
    <property type="entry name" value="AAA_lid_At3g28540"/>
    <property type="match status" value="1"/>
</dbReference>
<keyword evidence="10" id="KW-1185">Reference proteome</keyword>
<dbReference type="InterPro" id="IPR058017">
    <property type="entry name" value="At3g28540-like_C"/>
</dbReference>
<gene>
    <name evidence="9" type="ORF">TCM_026637</name>
</gene>
<feature type="domain" description="ATPase AAA-type core" evidence="6">
    <location>
        <begin position="134"/>
        <end position="202"/>
    </location>
</feature>
<feature type="domain" description="AAA+ ATPase At3g28540-like C-terminal" evidence="8">
    <location>
        <begin position="204"/>
        <end position="277"/>
    </location>
</feature>
<dbReference type="HOGENOM" id="CLU_630757_0_0_1"/>
<keyword evidence="4" id="KW-0460">Magnesium</keyword>
<protein>
    <submittedName>
        <fullName evidence="9">P-loop containing nucleoside triphosphate hydrolases superfamily protein</fullName>
    </submittedName>
</protein>
<dbReference type="InterPro" id="IPR027417">
    <property type="entry name" value="P-loop_NTPase"/>
</dbReference>
<evidence type="ECO:0000256" key="4">
    <source>
        <dbReference type="ARBA" id="ARBA00022842"/>
    </source>
</evidence>
<organism evidence="9 10">
    <name type="scientific">Theobroma cacao</name>
    <name type="common">Cacao</name>
    <name type="synonym">Cocoa</name>
    <dbReference type="NCBI Taxonomy" id="3641"/>
    <lineage>
        <taxon>Eukaryota</taxon>
        <taxon>Viridiplantae</taxon>
        <taxon>Streptophyta</taxon>
        <taxon>Embryophyta</taxon>
        <taxon>Tracheophyta</taxon>
        <taxon>Spermatophyta</taxon>
        <taxon>Magnoliopsida</taxon>
        <taxon>eudicotyledons</taxon>
        <taxon>Gunneridae</taxon>
        <taxon>Pentapetalae</taxon>
        <taxon>rosids</taxon>
        <taxon>malvids</taxon>
        <taxon>Malvales</taxon>
        <taxon>Malvaceae</taxon>
        <taxon>Byttnerioideae</taxon>
        <taxon>Theobroma</taxon>
    </lineage>
</organism>
<evidence type="ECO:0000256" key="1">
    <source>
        <dbReference type="ARBA" id="ARBA00001946"/>
    </source>
</evidence>
<evidence type="ECO:0000313" key="10">
    <source>
        <dbReference type="Proteomes" id="UP000026915"/>
    </source>
</evidence>
<dbReference type="InterPro" id="IPR003959">
    <property type="entry name" value="ATPase_AAA_core"/>
</dbReference>
<evidence type="ECO:0000259" key="7">
    <source>
        <dbReference type="Pfam" id="PF14363"/>
    </source>
</evidence>
<accession>A0A061F348</accession>
<dbReference type="Proteomes" id="UP000026915">
    <property type="component" value="Chromosome 5"/>
</dbReference>
<evidence type="ECO:0000256" key="2">
    <source>
        <dbReference type="ARBA" id="ARBA00022801"/>
    </source>
</evidence>
<dbReference type="Pfam" id="PF14363">
    <property type="entry name" value="AAA_assoc"/>
    <property type="match status" value="1"/>
</dbReference>
<dbReference type="EMBL" id="CM001883">
    <property type="protein sequence ID" value="EOY11476.1"/>
    <property type="molecule type" value="Genomic_DNA"/>
</dbReference>
<dbReference type="InterPro" id="IPR025753">
    <property type="entry name" value="AAA_N_dom"/>
</dbReference>
<dbReference type="GO" id="GO:0016887">
    <property type="term" value="F:ATP hydrolysis activity"/>
    <property type="evidence" value="ECO:0007669"/>
    <property type="project" value="InterPro"/>
</dbReference>
<feature type="domain" description="AAA-type ATPase N-terminal" evidence="7">
    <location>
        <begin position="26"/>
        <end position="114"/>
    </location>
</feature>
<reference evidence="9 10" key="1">
    <citation type="journal article" date="2013" name="Genome Biol.">
        <title>The genome sequence of the most widely cultivated cacao type and its use to identify candidate genes regulating pod color.</title>
        <authorList>
            <person name="Motamayor J.C."/>
            <person name="Mockaitis K."/>
            <person name="Schmutz J."/>
            <person name="Haiminen N."/>
            <person name="Iii D.L."/>
            <person name="Cornejo O."/>
            <person name="Findley S.D."/>
            <person name="Zheng P."/>
            <person name="Utro F."/>
            <person name="Royaert S."/>
            <person name="Saski C."/>
            <person name="Jenkins J."/>
            <person name="Podicheti R."/>
            <person name="Zhao M."/>
            <person name="Scheffler B.E."/>
            <person name="Stack J.C."/>
            <person name="Feltus F.A."/>
            <person name="Mustiga G.M."/>
            <person name="Amores F."/>
            <person name="Phillips W."/>
            <person name="Marelli J.P."/>
            <person name="May G.D."/>
            <person name="Shapiro H."/>
            <person name="Ma J."/>
            <person name="Bustamante C.D."/>
            <person name="Schnell R.J."/>
            <person name="Main D."/>
            <person name="Gilbert D."/>
            <person name="Parida L."/>
            <person name="Kuhn D.N."/>
        </authorList>
    </citation>
    <scope>NUCLEOTIDE SEQUENCE [LARGE SCALE GENOMIC DNA]</scope>
    <source>
        <strain evidence="10">cv. Matina 1-6</strain>
    </source>
</reference>
<sequence>MIFGEGIVVDVLTSLMLFCGTISKLVPDYLTERIKLWQERLKNYFFPSIRITFDEFTSGLCHRSDAYIAIEYYLSSKSIARVTRLKAESYKRKTPLLFSSNHYEDIEDEFEGIKPASFDSFAMYPEKKKEIINDLIAFNDSDSDNKRKSKSKVTLSRFLNFVDGIWSACGGERIIVFTTNYVDKRDPALIRRGRMDMHIELSYCILGRFKVLAKNYLNLDSHPLFEKIGNLLEEVNMTPADVYEHLLHGRVGIDPKACLESLIEALETAKEEKIEEEDAKTLETVEEEEIEEEIVEEEEIEEEDAKTFETVEEEEIEEEYFYGDGFAVRVPSEFEGIMEPEDFNGGASLSGDKAKPRTFAARFASTDGSEVLSVVIRPTNQLKITFLEDCVLMFSITARLASRAYLNCCNVRNICSVQICRGKNKSLGYRSISTY</sequence>
<comment type="cofactor">
    <cofactor evidence="1">
        <name>Mg(2+)</name>
        <dbReference type="ChEBI" id="CHEBI:18420"/>
    </cofactor>
</comment>
<dbReference type="InParanoid" id="A0A061F348"/>
<dbReference type="eggNOG" id="KOG4599">
    <property type="taxonomic scope" value="Eukaryota"/>
</dbReference>
<feature type="compositionally biased region" description="Acidic residues" evidence="5">
    <location>
        <begin position="284"/>
        <end position="305"/>
    </location>
</feature>
<keyword evidence="3" id="KW-0547">Nucleotide-binding</keyword>
<name>A0A061F348_THECC</name>
<evidence type="ECO:0000313" key="9">
    <source>
        <dbReference type="EMBL" id="EOY11476.1"/>
    </source>
</evidence>
<keyword evidence="3" id="KW-0067">ATP-binding</keyword>
<keyword evidence="2 9" id="KW-0378">Hydrolase</keyword>
<dbReference type="Gene3D" id="6.10.280.40">
    <property type="match status" value="1"/>
</dbReference>
<evidence type="ECO:0000259" key="6">
    <source>
        <dbReference type="Pfam" id="PF00004"/>
    </source>
</evidence>
<evidence type="ECO:0000259" key="8">
    <source>
        <dbReference type="Pfam" id="PF25568"/>
    </source>
</evidence>
<dbReference type="PANTHER" id="PTHR23070">
    <property type="entry name" value="BCS1 AAA-TYPE ATPASE"/>
    <property type="match status" value="1"/>
</dbReference>